<proteinExistence type="predicted"/>
<dbReference type="AlphaFoldDB" id="A0A4Z2GHQ6"/>
<feature type="compositionally biased region" description="Low complexity" evidence="1">
    <location>
        <begin position="75"/>
        <end position="85"/>
    </location>
</feature>
<accession>A0A4Z2GHQ6</accession>
<feature type="region of interest" description="Disordered" evidence="1">
    <location>
        <begin position="75"/>
        <end position="113"/>
    </location>
</feature>
<keyword evidence="2" id="KW-0812">Transmembrane</keyword>
<gene>
    <name evidence="3" type="ORF">EYF80_036950</name>
</gene>
<sequence length="201" mass="22363">MLHATCQSAQTPACFRGERTPRLRFFVFYSSSFFFSSFFFSSFPTSARLPRRCRSPSPRCRLSLEPLRLSIVSAASSSPPAGEAPPTHRRQPIRAQSGANDHRDQPKASGSVAVVRRRKSIQLHIRPAETSTCGEDTPPRGHILLRCGGKVYLRPPAAGHPDELKRDEDGENDESGPSAAVTIAFPPLVILWRRIREDQRT</sequence>
<evidence type="ECO:0000256" key="2">
    <source>
        <dbReference type="SAM" id="Phobius"/>
    </source>
</evidence>
<dbReference type="EMBL" id="SRLO01000534">
    <property type="protein sequence ID" value="TNN52850.1"/>
    <property type="molecule type" value="Genomic_DNA"/>
</dbReference>
<reference evidence="3 4" key="1">
    <citation type="submission" date="2019-03" db="EMBL/GenBank/DDBJ databases">
        <title>First draft genome of Liparis tanakae, snailfish: a comprehensive survey of snailfish specific genes.</title>
        <authorList>
            <person name="Kim W."/>
            <person name="Song I."/>
            <person name="Jeong J.-H."/>
            <person name="Kim D."/>
            <person name="Kim S."/>
            <person name="Ryu S."/>
            <person name="Song J.Y."/>
            <person name="Lee S.K."/>
        </authorList>
    </citation>
    <scope>NUCLEOTIDE SEQUENCE [LARGE SCALE GENOMIC DNA]</scope>
    <source>
        <tissue evidence="3">Muscle</tissue>
    </source>
</reference>
<evidence type="ECO:0000256" key="1">
    <source>
        <dbReference type="SAM" id="MobiDB-lite"/>
    </source>
</evidence>
<dbReference type="Proteomes" id="UP000314294">
    <property type="component" value="Unassembled WGS sequence"/>
</dbReference>
<evidence type="ECO:0000313" key="3">
    <source>
        <dbReference type="EMBL" id="TNN52850.1"/>
    </source>
</evidence>
<keyword evidence="2" id="KW-1133">Transmembrane helix</keyword>
<comment type="caution">
    <text evidence="3">The sequence shown here is derived from an EMBL/GenBank/DDBJ whole genome shotgun (WGS) entry which is preliminary data.</text>
</comment>
<keyword evidence="2" id="KW-0472">Membrane</keyword>
<evidence type="ECO:0000313" key="4">
    <source>
        <dbReference type="Proteomes" id="UP000314294"/>
    </source>
</evidence>
<feature type="region of interest" description="Disordered" evidence="1">
    <location>
        <begin position="156"/>
        <end position="180"/>
    </location>
</feature>
<feature type="transmembrane region" description="Helical" evidence="2">
    <location>
        <begin position="25"/>
        <end position="43"/>
    </location>
</feature>
<name>A0A4Z2GHQ6_9TELE</name>
<organism evidence="3 4">
    <name type="scientific">Liparis tanakae</name>
    <name type="common">Tanaka's snailfish</name>
    <dbReference type="NCBI Taxonomy" id="230148"/>
    <lineage>
        <taxon>Eukaryota</taxon>
        <taxon>Metazoa</taxon>
        <taxon>Chordata</taxon>
        <taxon>Craniata</taxon>
        <taxon>Vertebrata</taxon>
        <taxon>Euteleostomi</taxon>
        <taxon>Actinopterygii</taxon>
        <taxon>Neopterygii</taxon>
        <taxon>Teleostei</taxon>
        <taxon>Neoteleostei</taxon>
        <taxon>Acanthomorphata</taxon>
        <taxon>Eupercaria</taxon>
        <taxon>Perciformes</taxon>
        <taxon>Cottioidei</taxon>
        <taxon>Cottales</taxon>
        <taxon>Liparidae</taxon>
        <taxon>Liparis</taxon>
    </lineage>
</organism>
<protein>
    <submittedName>
        <fullName evidence="3">Uncharacterized protein</fullName>
    </submittedName>
</protein>
<keyword evidence="4" id="KW-1185">Reference proteome</keyword>